<evidence type="ECO:0000313" key="2">
    <source>
        <dbReference type="Proteomes" id="UP000242180"/>
    </source>
</evidence>
<reference evidence="1 2" key="1">
    <citation type="submission" date="2016-07" db="EMBL/GenBank/DDBJ databases">
        <title>Pervasive Adenine N6-methylation of Active Genes in Fungi.</title>
        <authorList>
            <consortium name="DOE Joint Genome Institute"/>
            <person name="Mondo S.J."/>
            <person name="Dannebaum R.O."/>
            <person name="Kuo R.C."/>
            <person name="Labutti K."/>
            <person name="Haridas S."/>
            <person name="Kuo A."/>
            <person name="Salamov A."/>
            <person name="Ahrendt S.R."/>
            <person name="Lipzen A."/>
            <person name="Sullivan W."/>
            <person name="Andreopoulos W.B."/>
            <person name="Clum A."/>
            <person name="Lindquist E."/>
            <person name="Daum C."/>
            <person name="Ramamoorthy G.K."/>
            <person name="Gryganskyi A."/>
            <person name="Culley D."/>
            <person name="Magnuson J.K."/>
            <person name="James T.Y."/>
            <person name="O'Malley M.A."/>
            <person name="Stajich J.E."/>
            <person name="Spatafora J.W."/>
            <person name="Visel A."/>
            <person name="Grigoriev I.V."/>
        </authorList>
    </citation>
    <scope>NUCLEOTIDE SEQUENCE [LARGE SCALE GENOMIC DNA]</scope>
    <source>
        <strain evidence="1 2">NRRL 2496</strain>
    </source>
</reference>
<dbReference type="AlphaFoldDB" id="A0A1X2HF95"/>
<proteinExistence type="predicted"/>
<dbReference type="InParanoid" id="A0A1X2HF95"/>
<sequence length="59" mass="7069">MWRKIMHVHSPKDTMTLYWRNIALHCHVCSKIIRDVSVFALYPMLKCRLLIHGVHVLQQ</sequence>
<dbReference type="OrthoDB" id="75720at2759"/>
<keyword evidence="2" id="KW-1185">Reference proteome</keyword>
<gene>
    <name evidence="1" type="ORF">BCR43DRAFT_490000</name>
</gene>
<dbReference type="EMBL" id="MCGN01000004">
    <property type="protein sequence ID" value="ORY97580.1"/>
    <property type="molecule type" value="Genomic_DNA"/>
</dbReference>
<dbReference type="Proteomes" id="UP000242180">
    <property type="component" value="Unassembled WGS sequence"/>
</dbReference>
<comment type="caution">
    <text evidence="1">The sequence shown here is derived from an EMBL/GenBank/DDBJ whole genome shotgun (WGS) entry which is preliminary data.</text>
</comment>
<evidence type="ECO:0000313" key="1">
    <source>
        <dbReference type="EMBL" id="ORY97580.1"/>
    </source>
</evidence>
<protein>
    <submittedName>
        <fullName evidence="1">Uncharacterized protein</fullName>
    </submittedName>
</protein>
<organism evidence="1 2">
    <name type="scientific">Syncephalastrum racemosum</name>
    <name type="common">Filamentous fungus</name>
    <dbReference type="NCBI Taxonomy" id="13706"/>
    <lineage>
        <taxon>Eukaryota</taxon>
        <taxon>Fungi</taxon>
        <taxon>Fungi incertae sedis</taxon>
        <taxon>Mucoromycota</taxon>
        <taxon>Mucoromycotina</taxon>
        <taxon>Mucoromycetes</taxon>
        <taxon>Mucorales</taxon>
        <taxon>Syncephalastraceae</taxon>
        <taxon>Syncephalastrum</taxon>
    </lineage>
</organism>
<name>A0A1X2HF95_SYNRA</name>
<accession>A0A1X2HF95</accession>